<dbReference type="Pfam" id="PF04355">
    <property type="entry name" value="BamE"/>
    <property type="match status" value="1"/>
</dbReference>
<feature type="signal peptide" evidence="3">
    <location>
        <begin position="1"/>
        <end position="20"/>
    </location>
</feature>
<keyword evidence="2" id="KW-0472">Membrane</keyword>
<accession>A0A366GY50</accession>
<dbReference type="PROSITE" id="PS51257">
    <property type="entry name" value="PROKAR_LIPOPROTEIN"/>
    <property type="match status" value="1"/>
</dbReference>
<evidence type="ECO:0000256" key="3">
    <source>
        <dbReference type="SAM" id="SignalP"/>
    </source>
</evidence>
<organism evidence="5 6">
    <name type="scientific">Marinobacter pelagius</name>
    <dbReference type="NCBI Taxonomy" id="379482"/>
    <lineage>
        <taxon>Bacteria</taxon>
        <taxon>Pseudomonadati</taxon>
        <taxon>Pseudomonadota</taxon>
        <taxon>Gammaproteobacteria</taxon>
        <taxon>Pseudomonadales</taxon>
        <taxon>Marinobacteraceae</taxon>
        <taxon>Marinobacter</taxon>
    </lineage>
</organism>
<dbReference type="Proteomes" id="UP000252995">
    <property type="component" value="Unassembled WGS sequence"/>
</dbReference>
<evidence type="ECO:0000256" key="1">
    <source>
        <dbReference type="ARBA" id="ARBA00022729"/>
    </source>
</evidence>
<feature type="chain" id="PRO_5016899920" evidence="3">
    <location>
        <begin position="21"/>
        <end position="103"/>
    </location>
</feature>
<dbReference type="STRING" id="379482.SAMN04487961_0474"/>
<name>A0A366GY50_9GAMM</name>
<evidence type="ECO:0000256" key="2">
    <source>
        <dbReference type="ARBA" id="ARBA00023136"/>
    </source>
</evidence>
<proteinExistence type="predicted"/>
<keyword evidence="1 3" id="KW-0732">Signal</keyword>
<evidence type="ECO:0000313" key="5">
    <source>
        <dbReference type="EMBL" id="RBP32529.1"/>
    </source>
</evidence>
<protein>
    <submittedName>
        <fullName evidence="5">SmpA/OmlA family protein</fullName>
    </submittedName>
</protein>
<dbReference type="RefSeq" id="WP_113861662.1">
    <property type="nucleotide sequence ID" value="NZ_QNRO01000003.1"/>
</dbReference>
<dbReference type="InterPro" id="IPR037873">
    <property type="entry name" value="BamE-like"/>
</dbReference>
<dbReference type="Gene3D" id="3.30.1450.10">
    <property type="match status" value="1"/>
</dbReference>
<sequence length="103" mass="11581">MTLLRSFKFVLIALVLAAVAGCATVGHDFPTHNVDQIRIGETTRADIQELFGEPWRTGIEDGKRTWTYGKYKWSAFGEAETTDLVVRFNQDGTVSSYVYNTTE</sequence>
<reference evidence="5 6" key="1">
    <citation type="submission" date="2018-06" db="EMBL/GenBank/DDBJ databases">
        <title>Freshwater and sediment microbial communities from various areas in North America, analyzing microbe dynamics in response to fracking.</title>
        <authorList>
            <person name="Lamendella R."/>
        </authorList>
    </citation>
    <scope>NUCLEOTIDE SEQUENCE [LARGE SCALE GENOMIC DNA]</scope>
    <source>
        <strain evidence="5 6">114J</strain>
    </source>
</reference>
<evidence type="ECO:0000313" key="6">
    <source>
        <dbReference type="Proteomes" id="UP000252995"/>
    </source>
</evidence>
<comment type="caution">
    <text evidence="5">The sequence shown here is derived from an EMBL/GenBank/DDBJ whole genome shotgun (WGS) entry which is preliminary data.</text>
</comment>
<feature type="domain" description="Outer membrane protein assembly factor BamE" evidence="4">
    <location>
        <begin position="32"/>
        <end position="96"/>
    </location>
</feature>
<dbReference type="InterPro" id="IPR007450">
    <property type="entry name" value="BamE_dom"/>
</dbReference>
<dbReference type="EMBL" id="QNRO01000003">
    <property type="protein sequence ID" value="RBP32529.1"/>
    <property type="molecule type" value="Genomic_DNA"/>
</dbReference>
<dbReference type="AlphaFoldDB" id="A0A366GY50"/>
<evidence type="ECO:0000259" key="4">
    <source>
        <dbReference type="Pfam" id="PF04355"/>
    </source>
</evidence>
<dbReference type="GO" id="GO:0019867">
    <property type="term" value="C:outer membrane"/>
    <property type="evidence" value="ECO:0007669"/>
    <property type="project" value="InterPro"/>
</dbReference>
<gene>
    <name evidence="5" type="ORF">DET50_10389</name>
</gene>
<dbReference type="OrthoDB" id="5405892at2"/>